<evidence type="ECO:0000313" key="2">
    <source>
        <dbReference type="Proteomes" id="UP001515480"/>
    </source>
</evidence>
<reference evidence="1 2" key="1">
    <citation type="journal article" date="2024" name="Science">
        <title>Giant polyketide synthase enzymes in the biosynthesis of giant marine polyether toxins.</title>
        <authorList>
            <person name="Fallon T.R."/>
            <person name="Shende V.V."/>
            <person name="Wierzbicki I.H."/>
            <person name="Pendleton A.L."/>
            <person name="Watervoot N.F."/>
            <person name="Auber R.P."/>
            <person name="Gonzalez D.J."/>
            <person name="Wisecaver J.H."/>
            <person name="Moore B.S."/>
        </authorList>
    </citation>
    <scope>NUCLEOTIDE SEQUENCE [LARGE SCALE GENOMIC DNA]</scope>
    <source>
        <strain evidence="1 2">12B1</strain>
    </source>
</reference>
<proteinExistence type="predicted"/>
<dbReference type="EMBL" id="JBGBPQ010000011">
    <property type="protein sequence ID" value="KAL1515597.1"/>
    <property type="molecule type" value="Genomic_DNA"/>
</dbReference>
<sequence length="247" mass="27440">MASLRGDSSMVAWLSRVNGRHLASRRLSDCTNLAPAHAGSTSVYRWLRAHSAAAHHTHALSLPQLHARGLRCFVMALRDPAARLRTVFSFEKERKHEKDEPLYAALTPSPSAWLGALTNASHPAHARAWRIVSRSAAASPHWSRSGMYVVGGHVGLVPQVAALRGVQLLAVPEQVELHLLCTHRLAEDWRALLERMGIRGSNATSALRRYNPSKYSFNLSWDEQQYVRTRLFPQDYALVLAICGAET</sequence>
<dbReference type="Proteomes" id="UP001515480">
    <property type="component" value="Unassembled WGS sequence"/>
</dbReference>
<organism evidence="1 2">
    <name type="scientific">Prymnesium parvum</name>
    <name type="common">Toxic golden alga</name>
    <dbReference type="NCBI Taxonomy" id="97485"/>
    <lineage>
        <taxon>Eukaryota</taxon>
        <taxon>Haptista</taxon>
        <taxon>Haptophyta</taxon>
        <taxon>Prymnesiophyceae</taxon>
        <taxon>Prymnesiales</taxon>
        <taxon>Prymnesiaceae</taxon>
        <taxon>Prymnesium</taxon>
    </lineage>
</organism>
<protein>
    <recommendedName>
        <fullName evidence="3">Protein-tyrosine sulfotransferase</fullName>
    </recommendedName>
</protein>
<evidence type="ECO:0000313" key="1">
    <source>
        <dbReference type="EMBL" id="KAL1515597.1"/>
    </source>
</evidence>
<evidence type="ECO:0008006" key="3">
    <source>
        <dbReference type="Google" id="ProtNLM"/>
    </source>
</evidence>
<keyword evidence="2" id="KW-1185">Reference proteome</keyword>
<comment type="caution">
    <text evidence="1">The sequence shown here is derived from an EMBL/GenBank/DDBJ whole genome shotgun (WGS) entry which is preliminary data.</text>
</comment>
<gene>
    <name evidence="1" type="ORF">AB1Y20_002217</name>
</gene>
<dbReference type="AlphaFoldDB" id="A0AB34JB43"/>
<accession>A0AB34JB43</accession>
<name>A0AB34JB43_PRYPA</name>